<evidence type="ECO:0000256" key="1">
    <source>
        <dbReference type="SAM" id="MobiDB-lite"/>
    </source>
</evidence>
<gene>
    <name evidence="4" type="ORF">LMG21510_05004</name>
</gene>
<keyword evidence="2" id="KW-0812">Transmembrane</keyword>
<dbReference type="CDD" id="cd16892">
    <property type="entry name" value="LT_VirB1-like"/>
    <property type="match status" value="1"/>
</dbReference>
<proteinExistence type="predicted"/>
<evidence type="ECO:0000259" key="3">
    <source>
        <dbReference type="Pfam" id="PF01464"/>
    </source>
</evidence>
<feature type="region of interest" description="Disordered" evidence="1">
    <location>
        <begin position="230"/>
        <end position="262"/>
    </location>
</feature>
<dbReference type="Pfam" id="PF01464">
    <property type="entry name" value="SLT"/>
    <property type="match status" value="1"/>
</dbReference>
<keyword evidence="2" id="KW-0472">Membrane</keyword>
<comment type="caution">
    <text evidence="4">The sequence shown here is derived from an EMBL/GenBank/DDBJ whole genome shotgun (WGS) entry which is preliminary data.</text>
</comment>
<accession>A0ABM8XUI1</accession>
<evidence type="ECO:0000256" key="2">
    <source>
        <dbReference type="SAM" id="Phobius"/>
    </source>
</evidence>
<dbReference type="InterPro" id="IPR008258">
    <property type="entry name" value="Transglycosylase_SLT_dom_1"/>
</dbReference>
<keyword evidence="5" id="KW-1185">Reference proteome</keyword>
<reference evidence="4 5" key="1">
    <citation type="submission" date="2021-08" db="EMBL/GenBank/DDBJ databases">
        <authorList>
            <person name="Peeters C."/>
        </authorList>
    </citation>
    <scope>NUCLEOTIDE SEQUENCE [LARGE SCALE GENOMIC DNA]</scope>
    <source>
        <strain evidence="4 5">LMG 21510</strain>
    </source>
</reference>
<organism evidence="4 5">
    <name type="scientific">Cupriavidus respiraculi</name>
    <dbReference type="NCBI Taxonomy" id="195930"/>
    <lineage>
        <taxon>Bacteria</taxon>
        <taxon>Pseudomonadati</taxon>
        <taxon>Pseudomonadota</taxon>
        <taxon>Betaproteobacteria</taxon>
        <taxon>Burkholderiales</taxon>
        <taxon>Burkholderiaceae</taxon>
        <taxon>Cupriavidus</taxon>
    </lineage>
</organism>
<feature type="domain" description="Transglycosylase SLT" evidence="3">
    <location>
        <begin position="58"/>
        <end position="180"/>
    </location>
</feature>
<dbReference type="Gene3D" id="1.10.530.10">
    <property type="match status" value="1"/>
</dbReference>
<protein>
    <recommendedName>
        <fullName evidence="3">Transglycosylase SLT domain-containing protein</fullName>
    </recommendedName>
</protein>
<dbReference type="Proteomes" id="UP000721236">
    <property type="component" value="Unassembled WGS sequence"/>
</dbReference>
<name>A0ABM8XUI1_9BURK</name>
<dbReference type="InterPro" id="IPR023346">
    <property type="entry name" value="Lysozyme-like_dom_sf"/>
</dbReference>
<dbReference type="SUPFAM" id="SSF53955">
    <property type="entry name" value="Lysozyme-like"/>
    <property type="match status" value="1"/>
</dbReference>
<dbReference type="EMBL" id="CAJZAH010000010">
    <property type="protein sequence ID" value="CAG9184023.1"/>
    <property type="molecule type" value="Genomic_DNA"/>
</dbReference>
<feature type="transmembrane region" description="Helical" evidence="2">
    <location>
        <begin position="21"/>
        <end position="39"/>
    </location>
</feature>
<dbReference type="RefSeq" id="WP_224044547.1">
    <property type="nucleotide sequence ID" value="NZ_CAJZAH010000010.1"/>
</dbReference>
<evidence type="ECO:0000313" key="5">
    <source>
        <dbReference type="Proteomes" id="UP000721236"/>
    </source>
</evidence>
<keyword evidence="2" id="KW-1133">Transmembrane helix</keyword>
<sequence length="316" mass="32858">MTARDIRIGGRTDTLVAGVRLHVLSISMGLLGIVATLAVQPVAAMVRSSVERGFERMAAECAPTVPAQTLRAVVRTESSWNPYAIGMVGGRLVRQPVTHAEAVATARALFARGYNFSLGLTQVNRTNLAAYGETLETVLKPCRNLRVGGAILADCFERARPRFLEQAAAWRAALSCYYSGDFARGLRPDVAGGTSYVERVLANAATAEADAAANADASVPMPIPVVPSVPRTPLSAAGARSSGATDRVRARPGRPVEASGQTPPSWIVFVDEVSPTDGVLPAAGTGGGSQAKSAAPVVRALPSPAGSDEAFVRISP</sequence>
<evidence type="ECO:0000313" key="4">
    <source>
        <dbReference type="EMBL" id="CAG9184023.1"/>
    </source>
</evidence>